<reference evidence="1" key="1">
    <citation type="submission" date="2014-09" db="EMBL/GenBank/DDBJ databases">
        <authorList>
            <person name="Magalhaes I.L.F."/>
            <person name="Oliveira U."/>
            <person name="Santos F.R."/>
            <person name="Vidigal T.H.D.A."/>
            <person name="Brescovit A.D."/>
            <person name="Santos A.J."/>
        </authorList>
    </citation>
    <scope>NUCLEOTIDE SEQUENCE</scope>
    <source>
        <tissue evidence="1">Shoot tissue taken approximately 20 cm above the soil surface</tissue>
    </source>
</reference>
<reference evidence="1" key="2">
    <citation type="journal article" date="2015" name="Data Brief">
        <title>Shoot transcriptome of the giant reed, Arundo donax.</title>
        <authorList>
            <person name="Barrero R.A."/>
            <person name="Guerrero F.D."/>
            <person name="Moolhuijzen P."/>
            <person name="Goolsby J.A."/>
            <person name="Tidwell J."/>
            <person name="Bellgard S.E."/>
            <person name="Bellgard M.I."/>
        </authorList>
    </citation>
    <scope>NUCLEOTIDE SEQUENCE</scope>
    <source>
        <tissue evidence="1">Shoot tissue taken approximately 20 cm above the soil surface</tissue>
    </source>
</reference>
<evidence type="ECO:0000313" key="1">
    <source>
        <dbReference type="EMBL" id="JAD20058.1"/>
    </source>
</evidence>
<protein>
    <submittedName>
        <fullName evidence="1">Uncharacterized protein</fullName>
    </submittedName>
</protein>
<dbReference type="AlphaFoldDB" id="A0A0A8Y561"/>
<accession>A0A0A8Y561</accession>
<organism evidence="1">
    <name type="scientific">Arundo donax</name>
    <name type="common">Giant reed</name>
    <name type="synonym">Donax arundinaceus</name>
    <dbReference type="NCBI Taxonomy" id="35708"/>
    <lineage>
        <taxon>Eukaryota</taxon>
        <taxon>Viridiplantae</taxon>
        <taxon>Streptophyta</taxon>
        <taxon>Embryophyta</taxon>
        <taxon>Tracheophyta</taxon>
        <taxon>Spermatophyta</taxon>
        <taxon>Magnoliopsida</taxon>
        <taxon>Liliopsida</taxon>
        <taxon>Poales</taxon>
        <taxon>Poaceae</taxon>
        <taxon>PACMAD clade</taxon>
        <taxon>Arundinoideae</taxon>
        <taxon>Arundineae</taxon>
        <taxon>Arundo</taxon>
    </lineage>
</organism>
<name>A0A0A8Y561_ARUDO</name>
<sequence length="32" mass="3558">MPLRRFLAQSSSSLTFASPPASWRCYPAGKIM</sequence>
<proteinExistence type="predicted"/>
<dbReference type="EMBL" id="GBRH01277837">
    <property type="protein sequence ID" value="JAD20058.1"/>
    <property type="molecule type" value="Transcribed_RNA"/>
</dbReference>